<evidence type="ECO:0000313" key="3">
    <source>
        <dbReference type="EMBL" id="GAA5054364.1"/>
    </source>
</evidence>
<name>A0ABP9KEP0_9SPHN</name>
<dbReference type="InterPro" id="IPR025411">
    <property type="entry name" value="DUF4136"/>
</dbReference>
<dbReference type="Proteomes" id="UP001500518">
    <property type="component" value="Unassembled WGS sequence"/>
</dbReference>
<gene>
    <name evidence="3" type="ORF">GCM10023208_17120</name>
</gene>
<feature type="domain" description="DUF4136" evidence="2">
    <location>
        <begin position="62"/>
        <end position="193"/>
    </location>
</feature>
<accession>A0ABP9KEP0</accession>
<evidence type="ECO:0000256" key="1">
    <source>
        <dbReference type="SAM" id="SignalP"/>
    </source>
</evidence>
<protein>
    <recommendedName>
        <fullName evidence="2">DUF4136 domain-containing protein</fullName>
    </recommendedName>
</protein>
<organism evidence="3 4">
    <name type="scientific">Erythrobacter westpacificensis</name>
    <dbReference type="NCBI Taxonomy" id="1055231"/>
    <lineage>
        <taxon>Bacteria</taxon>
        <taxon>Pseudomonadati</taxon>
        <taxon>Pseudomonadota</taxon>
        <taxon>Alphaproteobacteria</taxon>
        <taxon>Sphingomonadales</taxon>
        <taxon>Erythrobacteraceae</taxon>
        <taxon>Erythrobacter/Porphyrobacter group</taxon>
        <taxon>Erythrobacter</taxon>
    </lineage>
</organism>
<keyword evidence="1" id="KW-0732">Signal</keyword>
<evidence type="ECO:0000313" key="4">
    <source>
        <dbReference type="Proteomes" id="UP001500518"/>
    </source>
</evidence>
<comment type="caution">
    <text evidence="3">The sequence shown here is derived from an EMBL/GenBank/DDBJ whole genome shotgun (WGS) entry which is preliminary data.</text>
</comment>
<dbReference type="EMBL" id="BAABHV010000010">
    <property type="protein sequence ID" value="GAA5054364.1"/>
    <property type="molecule type" value="Genomic_DNA"/>
</dbReference>
<dbReference type="RefSeq" id="WP_346032697.1">
    <property type="nucleotide sequence ID" value="NZ_BAABHV010000010.1"/>
</dbReference>
<keyword evidence="4" id="KW-1185">Reference proteome</keyword>
<sequence>MRKPAPLLSTLALAATAALLGGCTTPAYVSPVEVTRFVGDEPAFLAQGTVQITPASGIDPGSIEYGLYEDAVRLQLEELGYRVVMVNGAQVAQVSLDQYVVDEGRRRGPVDVGVGGSTGTYGSGVGLGVGINLGGEPAERVVRELAVTIRERGGAQNLWEGRASMVATTNSDYAADAAAAPRMADALFANFPGNSGETIEVE</sequence>
<evidence type="ECO:0000259" key="2">
    <source>
        <dbReference type="Pfam" id="PF13590"/>
    </source>
</evidence>
<dbReference type="Pfam" id="PF13590">
    <property type="entry name" value="DUF4136"/>
    <property type="match status" value="1"/>
</dbReference>
<dbReference type="PROSITE" id="PS51257">
    <property type="entry name" value="PROKAR_LIPOPROTEIN"/>
    <property type="match status" value="1"/>
</dbReference>
<feature type="chain" id="PRO_5045867016" description="DUF4136 domain-containing protein" evidence="1">
    <location>
        <begin position="30"/>
        <end position="202"/>
    </location>
</feature>
<feature type="signal peptide" evidence="1">
    <location>
        <begin position="1"/>
        <end position="29"/>
    </location>
</feature>
<proteinExistence type="predicted"/>
<reference evidence="4" key="1">
    <citation type="journal article" date="2019" name="Int. J. Syst. Evol. Microbiol.">
        <title>The Global Catalogue of Microorganisms (GCM) 10K type strain sequencing project: providing services to taxonomists for standard genome sequencing and annotation.</title>
        <authorList>
            <consortium name="The Broad Institute Genomics Platform"/>
            <consortium name="The Broad Institute Genome Sequencing Center for Infectious Disease"/>
            <person name="Wu L."/>
            <person name="Ma J."/>
        </authorList>
    </citation>
    <scope>NUCLEOTIDE SEQUENCE [LARGE SCALE GENOMIC DNA]</scope>
    <source>
        <strain evidence="4">JCM 18014</strain>
    </source>
</reference>